<dbReference type="SUPFAM" id="SSF49899">
    <property type="entry name" value="Concanavalin A-like lectins/glucanases"/>
    <property type="match status" value="1"/>
</dbReference>
<dbReference type="PANTHER" id="PTHR33753">
    <property type="entry name" value="1,4-BETA-D-GLUCAN CELLOBIOHYDROLASE B"/>
    <property type="match status" value="1"/>
</dbReference>
<sequence>MIGTALAVSSAILSAATSAKAQSIGTWQSETHPKLTWKQCSTSGPGACELVEGELTVDANWRWAHDKTEGSWYSCAQYAEWNATLCPDGQTCAENCAVDGAQYKEVYGVTTNSDALTMKYVTYFEFSSNTGSRLYLMNGPERYQMFTLLGNEFSFDVDLSQVGCGLNAALNFVSMDEDGGLSRYPANKAGAHYGTGYCDANCPRDLRFINGKGNSENWIPSNTDSQKGYGGLGSCCPQMAIWSANTVSTSMAAHPCQRAIQEECTASDCSGKYPVTISRYDGECDADGCDFNPYRQGDTDFYGPGKVIDTNKKFTVITQFVKGDDGQLESIQRLYQQGGQTIANADSSIPGVEGKAINSAFCASQKKAFNDTDYFNLQGGMGKMSEALSKGMVLSMSIWHDDYANMLWLDGAYPTGRDPSEPGVSRGSCNSDSGKPEEVRNGQAYDRVVFSNFRFGPLNSTFM</sequence>
<evidence type="ECO:0000256" key="1">
    <source>
        <dbReference type="ARBA" id="ARBA00001641"/>
    </source>
</evidence>
<organism evidence="12">
    <name type="scientific">Rosellinia necatrix</name>
    <name type="common">White root-rot fungus</name>
    <dbReference type="NCBI Taxonomy" id="77044"/>
    <lineage>
        <taxon>Eukaryota</taxon>
        <taxon>Fungi</taxon>
        <taxon>Dikarya</taxon>
        <taxon>Ascomycota</taxon>
        <taxon>Pezizomycotina</taxon>
        <taxon>Sordariomycetes</taxon>
        <taxon>Xylariomycetidae</taxon>
        <taxon>Xylariales</taxon>
        <taxon>Xylariaceae</taxon>
        <taxon>Rosellinia</taxon>
    </lineage>
</organism>
<keyword evidence="5 9" id="KW-0136">Cellulose degradation</keyword>
<evidence type="ECO:0000313" key="13">
    <source>
        <dbReference type="Proteomes" id="UP000054516"/>
    </source>
</evidence>
<evidence type="ECO:0000256" key="11">
    <source>
        <dbReference type="SAM" id="SignalP"/>
    </source>
</evidence>
<feature type="region of interest" description="Disordered" evidence="10">
    <location>
        <begin position="418"/>
        <end position="440"/>
    </location>
</feature>
<name>A0A1S7UJJ2_ROSNE</name>
<dbReference type="STRING" id="77044.A0A1S7UJJ2"/>
<evidence type="ECO:0000256" key="4">
    <source>
        <dbReference type="ARBA" id="ARBA00022801"/>
    </source>
</evidence>
<dbReference type="InterPro" id="IPR037019">
    <property type="entry name" value="Glyco_hydro_7_sf"/>
</dbReference>
<comment type="catalytic activity">
    <reaction evidence="1">
        <text>Hydrolysis of (1-&gt;4)-beta-D-glucosidic linkages in cellulose and cellotetraose, releasing cellobiose from the non-reducing ends of the chains.</text>
        <dbReference type="EC" id="3.2.1.91"/>
    </reaction>
</comment>
<evidence type="ECO:0000256" key="8">
    <source>
        <dbReference type="ARBA" id="ARBA00023326"/>
    </source>
</evidence>
<evidence type="ECO:0000256" key="9">
    <source>
        <dbReference type="RuleBase" id="RU361164"/>
    </source>
</evidence>
<keyword evidence="6" id="KW-0119">Carbohydrate metabolism</keyword>
<dbReference type="Pfam" id="PF00840">
    <property type="entry name" value="Glyco_hydro_7"/>
    <property type="match status" value="1"/>
</dbReference>
<dbReference type="Gene3D" id="2.70.100.10">
    <property type="entry name" value="Glycoside hydrolase, family 7, domain"/>
    <property type="match status" value="1"/>
</dbReference>
<feature type="chain" id="PRO_5013023817" description="Glucanase" evidence="11">
    <location>
        <begin position="22"/>
        <end position="463"/>
    </location>
</feature>
<comment type="similarity">
    <text evidence="2 9">Belongs to the glycosyl hydrolase 7 (cellulase C) family.</text>
</comment>
<evidence type="ECO:0000256" key="7">
    <source>
        <dbReference type="ARBA" id="ARBA00023295"/>
    </source>
</evidence>
<dbReference type="GO" id="GO:0016162">
    <property type="term" value="F:cellulose 1,4-beta-cellobiosidase activity"/>
    <property type="evidence" value="ECO:0007669"/>
    <property type="project" value="UniProtKB-EC"/>
</dbReference>
<dbReference type="AlphaFoldDB" id="A0A1S7UJJ2"/>
<dbReference type="InterPro" id="IPR001722">
    <property type="entry name" value="Glyco_hydro_7"/>
</dbReference>
<keyword evidence="13" id="KW-1185">Reference proteome</keyword>
<dbReference type="Proteomes" id="UP000054516">
    <property type="component" value="Unassembled WGS sequence"/>
</dbReference>
<evidence type="ECO:0000256" key="5">
    <source>
        <dbReference type="ARBA" id="ARBA00023001"/>
    </source>
</evidence>
<dbReference type="EC" id="3.2.1.-" evidence="9"/>
<dbReference type="CDD" id="cd07999">
    <property type="entry name" value="GH7_CBH_EG"/>
    <property type="match status" value="1"/>
</dbReference>
<keyword evidence="3 11" id="KW-0732">Signal</keyword>
<reference evidence="12" key="1">
    <citation type="submission" date="2016-03" db="EMBL/GenBank/DDBJ databases">
        <title>Draft genome sequence of Rosellinia necatrix.</title>
        <authorList>
            <person name="Kanematsu S."/>
        </authorList>
    </citation>
    <scope>NUCLEOTIDE SEQUENCE [LARGE SCALE GENOMIC DNA]</scope>
    <source>
        <strain evidence="12">W97</strain>
    </source>
</reference>
<accession>A0A1S7UJJ2</accession>
<gene>
    <name evidence="12" type="ORF">SAMD00023353_0401930</name>
</gene>
<evidence type="ECO:0000256" key="6">
    <source>
        <dbReference type="ARBA" id="ARBA00023277"/>
    </source>
</evidence>
<protein>
    <recommendedName>
        <fullName evidence="9">Glucanase</fullName>
        <ecNumber evidence="9">3.2.1.-</ecNumber>
    </recommendedName>
</protein>
<dbReference type="PANTHER" id="PTHR33753:SF2">
    <property type="entry name" value="GLYCOSIDE HYDROLASE FAMILY 7 PROTEIN"/>
    <property type="match status" value="1"/>
</dbReference>
<evidence type="ECO:0000256" key="2">
    <source>
        <dbReference type="ARBA" id="ARBA00006044"/>
    </source>
</evidence>
<feature type="signal peptide" evidence="11">
    <location>
        <begin position="1"/>
        <end position="21"/>
    </location>
</feature>
<proteinExistence type="inferred from homology"/>
<evidence type="ECO:0000313" key="12">
    <source>
        <dbReference type="EMBL" id="GAP83183.1"/>
    </source>
</evidence>
<dbReference type="OrthoDB" id="412382at2759"/>
<evidence type="ECO:0000256" key="10">
    <source>
        <dbReference type="SAM" id="MobiDB-lite"/>
    </source>
</evidence>
<dbReference type="InterPro" id="IPR013320">
    <property type="entry name" value="ConA-like_dom_sf"/>
</dbReference>
<dbReference type="PRINTS" id="PR00734">
    <property type="entry name" value="GLHYDRLASE7"/>
</dbReference>
<evidence type="ECO:0000256" key="3">
    <source>
        <dbReference type="ARBA" id="ARBA00022729"/>
    </source>
</evidence>
<keyword evidence="4 9" id="KW-0378">Hydrolase</keyword>
<dbReference type="EMBL" id="DF977449">
    <property type="protein sequence ID" value="GAP83183.1"/>
    <property type="molecule type" value="Genomic_DNA"/>
</dbReference>
<keyword evidence="7 9" id="KW-0326">Glycosidase</keyword>
<dbReference type="GO" id="GO:0030245">
    <property type="term" value="P:cellulose catabolic process"/>
    <property type="evidence" value="ECO:0007669"/>
    <property type="project" value="UniProtKB-KW"/>
</dbReference>
<keyword evidence="8 9" id="KW-0624">Polysaccharide degradation</keyword>